<evidence type="ECO:0000256" key="7">
    <source>
        <dbReference type="ARBA" id="ARBA00022840"/>
    </source>
</evidence>
<evidence type="ECO:0000256" key="4">
    <source>
        <dbReference type="ARBA" id="ARBA00022679"/>
    </source>
</evidence>
<dbReference type="InterPro" id="IPR011245">
    <property type="entry name" value="Butyrate_kin"/>
</dbReference>
<dbReference type="Gene3D" id="3.30.420.40">
    <property type="match status" value="2"/>
</dbReference>
<dbReference type="PANTHER" id="PTHR21060">
    <property type="entry name" value="ACETATE KINASE"/>
    <property type="match status" value="1"/>
</dbReference>
<dbReference type="Pfam" id="PF00871">
    <property type="entry name" value="Acetate_kinase"/>
    <property type="match status" value="1"/>
</dbReference>
<dbReference type="GO" id="GO:0005524">
    <property type="term" value="F:ATP binding"/>
    <property type="evidence" value="ECO:0007669"/>
    <property type="project" value="UniProtKB-KW"/>
</dbReference>
<reference evidence="11" key="1">
    <citation type="submission" date="2020-10" db="EMBL/GenBank/DDBJ databases">
        <authorList>
            <person name="Kadnikov V."/>
            <person name="Beletsky A.V."/>
            <person name="Mardanov A.V."/>
            <person name="Karnachuk O.V."/>
            <person name="Ravin N.V."/>
        </authorList>
    </citation>
    <scope>NUCLEOTIDE SEQUENCE</scope>
    <source>
        <strain evidence="11">Bu02</strain>
    </source>
</reference>
<dbReference type="NCBIfam" id="NF002834">
    <property type="entry name" value="PRK03011.1-5"/>
    <property type="match status" value="1"/>
</dbReference>
<dbReference type="GO" id="GO:0047761">
    <property type="term" value="F:butyrate kinase activity"/>
    <property type="evidence" value="ECO:0007669"/>
    <property type="project" value="UniProtKB-UniRule"/>
</dbReference>
<dbReference type="EC" id="2.7.2.7" evidence="9"/>
<dbReference type="PROSITE" id="PS01075">
    <property type="entry name" value="ACETATE_KINASE_1"/>
    <property type="match status" value="1"/>
</dbReference>
<evidence type="ECO:0000256" key="8">
    <source>
        <dbReference type="ARBA" id="ARBA00048596"/>
    </source>
</evidence>
<evidence type="ECO:0000256" key="9">
    <source>
        <dbReference type="HAMAP-Rule" id="MF_00542"/>
    </source>
</evidence>
<proteinExistence type="inferred from homology"/>
<dbReference type="InterPro" id="IPR000890">
    <property type="entry name" value="Aliphatic_acid_kin_short-chain"/>
</dbReference>
<dbReference type="InterPro" id="IPR043129">
    <property type="entry name" value="ATPase_NBD"/>
</dbReference>
<dbReference type="PIRSF" id="PIRSF036458">
    <property type="entry name" value="Butyrate_kin"/>
    <property type="match status" value="1"/>
</dbReference>
<dbReference type="PRINTS" id="PR00471">
    <property type="entry name" value="ACETATEKNASE"/>
</dbReference>
<comment type="similarity">
    <text evidence="2 9 10">Belongs to the acetokinase family.</text>
</comment>
<dbReference type="NCBIfam" id="TIGR02707">
    <property type="entry name" value="butyr_kinase"/>
    <property type="match status" value="1"/>
</dbReference>
<organism evidence="11">
    <name type="scientific">Candidatus Fermentithermobacillus carboniphilus</name>
    <dbReference type="NCBI Taxonomy" id="3085328"/>
    <lineage>
        <taxon>Bacteria</taxon>
        <taxon>Bacillati</taxon>
        <taxon>Bacillota</taxon>
        <taxon>Candidatus Fermentithermobacillia</taxon>
        <taxon>Candidatus Fermentithermobacillales</taxon>
        <taxon>Candidatus Fermentithermobacillaceae</taxon>
        <taxon>Candidatus Fermentithermobacillus</taxon>
    </lineage>
</organism>
<keyword evidence="5 9" id="KW-0547">Nucleotide-binding</keyword>
<protein>
    <recommendedName>
        <fullName evidence="9">Probable butyrate kinase</fullName>
        <shortName evidence="9">BK</shortName>
        <ecNumber evidence="9">2.7.2.7</ecNumber>
    </recommendedName>
    <alternativeName>
        <fullName evidence="9">Branched-chain carboxylic acid kinase</fullName>
    </alternativeName>
</protein>
<keyword evidence="3 9" id="KW-0963">Cytoplasm</keyword>
<dbReference type="GO" id="GO:0006083">
    <property type="term" value="P:acetate metabolic process"/>
    <property type="evidence" value="ECO:0007669"/>
    <property type="project" value="TreeGrafter"/>
</dbReference>
<dbReference type="InterPro" id="IPR023865">
    <property type="entry name" value="Aliphatic_acid_kinase_CS"/>
</dbReference>
<evidence type="ECO:0000313" key="11">
    <source>
        <dbReference type="EMBL" id="QUL98914.1"/>
    </source>
</evidence>
<dbReference type="AlphaFoldDB" id="A0AAT9LCV8"/>
<evidence type="ECO:0000256" key="3">
    <source>
        <dbReference type="ARBA" id="ARBA00022490"/>
    </source>
</evidence>
<keyword evidence="6 9" id="KW-0418">Kinase</keyword>
<dbReference type="HAMAP" id="MF_00542">
    <property type="entry name" value="Butyrate_kinase"/>
    <property type="match status" value="1"/>
</dbReference>
<gene>
    <name evidence="9 11" type="primary">buk</name>
    <name evidence="11" type="ORF">IMF26_02240</name>
</gene>
<sequence length="361" mass="39048">MAQYKILVINPGSTTTKLAIFSEEGLVVGESLDHTGEEWATRFKTVDQLPFRVAAVEEFLKRNSVEPRNLSCVVARGGLLRPVKSGTYIVNEEMVKDLRQEVGGSHASNLGGLLASHVASLGGIPAYVVDPVSVDEYSAVARLSGIPDLPRKSLLHALNMKASARKAAVELGKPLGELFLVIAHLGSGFSVSPCYKGRLTDANNSNEEGPFTVERAGTLPSLYLKELYDNIQDPKKLKTILVSESGMYGYLGTKDARAVEMAARTERKADLVYRAMAYQVAKEICAMAATYPESPDAVVITGGLARSSVFTGLIRERTGFLGPHLVYPGEDEMGALAEGALRVLKKEEAARVYPEKEVFEV</sequence>
<accession>A0AAT9LCV8</accession>
<evidence type="ECO:0000256" key="10">
    <source>
        <dbReference type="RuleBase" id="RU003835"/>
    </source>
</evidence>
<evidence type="ECO:0000256" key="6">
    <source>
        <dbReference type="ARBA" id="ARBA00022777"/>
    </source>
</evidence>
<keyword evidence="7 9" id="KW-0067">ATP-binding</keyword>
<name>A0AAT9LCV8_9FIRM</name>
<dbReference type="KEGG" id="fcz:IMF26_02240"/>
<reference evidence="11" key="2">
    <citation type="journal article" date="2023" name="Biology">
        <title>Prokaryotic Life Associated with Coal-Fire Gas Vents Revealed by Metagenomics.</title>
        <authorList>
            <person name="Kadnikov V.V."/>
            <person name="Mardanov A.V."/>
            <person name="Beletsky A.V."/>
            <person name="Karnachuk O.V."/>
            <person name="Ravin N.V."/>
        </authorList>
    </citation>
    <scope>NUCLEOTIDE SEQUENCE</scope>
    <source>
        <strain evidence="11">Bu02</strain>
    </source>
</reference>
<evidence type="ECO:0000256" key="2">
    <source>
        <dbReference type="ARBA" id="ARBA00008748"/>
    </source>
</evidence>
<dbReference type="CDD" id="cd24011">
    <property type="entry name" value="ASKHA_NBD_BK"/>
    <property type="match status" value="1"/>
</dbReference>
<keyword evidence="4 9" id="KW-0808">Transferase</keyword>
<evidence type="ECO:0000256" key="1">
    <source>
        <dbReference type="ARBA" id="ARBA00004496"/>
    </source>
</evidence>
<comment type="catalytic activity">
    <reaction evidence="8 9">
        <text>butanoate + ATP = butanoyl phosphate + ADP</text>
        <dbReference type="Rhea" id="RHEA:13585"/>
        <dbReference type="ChEBI" id="CHEBI:17968"/>
        <dbReference type="ChEBI" id="CHEBI:30616"/>
        <dbReference type="ChEBI" id="CHEBI:58079"/>
        <dbReference type="ChEBI" id="CHEBI:456216"/>
        <dbReference type="EC" id="2.7.2.7"/>
    </reaction>
</comment>
<dbReference type="EMBL" id="CP062796">
    <property type="protein sequence ID" value="QUL98914.1"/>
    <property type="molecule type" value="Genomic_DNA"/>
</dbReference>
<dbReference type="GO" id="GO:0008776">
    <property type="term" value="F:acetate kinase activity"/>
    <property type="evidence" value="ECO:0007669"/>
    <property type="project" value="TreeGrafter"/>
</dbReference>
<comment type="subcellular location">
    <subcellularLocation>
        <location evidence="1 9">Cytoplasm</location>
    </subcellularLocation>
</comment>
<dbReference type="SUPFAM" id="SSF53067">
    <property type="entry name" value="Actin-like ATPase domain"/>
    <property type="match status" value="2"/>
</dbReference>
<dbReference type="PANTHER" id="PTHR21060:SF20">
    <property type="entry name" value="BUTYRATE KINASE 1-RELATED"/>
    <property type="match status" value="1"/>
</dbReference>
<evidence type="ECO:0000256" key="5">
    <source>
        <dbReference type="ARBA" id="ARBA00022741"/>
    </source>
</evidence>
<dbReference type="GO" id="GO:0005737">
    <property type="term" value="C:cytoplasm"/>
    <property type="evidence" value="ECO:0007669"/>
    <property type="project" value="UniProtKB-SubCell"/>
</dbReference>